<evidence type="ECO:0000313" key="2">
    <source>
        <dbReference type="EMBL" id="GBL61015.1"/>
    </source>
</evidence>
<reference evidence="2 3" key="1">
    <citation type="journal article" date="2019" name="Sci. Rep.">
        <title>Orb-weaving spider Araneus ventricosus genome elucidates the spidroin gene catalogue.</title>
        <authorList>
            <person name="Kono N."/>
            <person name="Nakamura H."/>
            <person name="Ohtoshi R."/>
            <person name="Moran D.A.P."/>
            <person name="Shinohara A."/>
            <person name="Yoshida Y."/>
            <person name="Fujiwara M."/>
            <person name="Mori M."/>
            <person name="Tomita M."/>
            <person name="Arakawa K."/>
        </authorList>
    </citation>
    <scope>NUCLEOTIDE SEQUENCE [LARGE SCALE GENOMIC DNA]</scope>
</reference>
<feature type="non-terminal residue" evidence="2">
    <location>
        <position position="59"/>
    </location>
</feature>
<dbReference type="Proteomes" id="UP000499080">
    <property type="component" value="Unassembled WGS sequence"/>
</dbReference>
<dbReference type="EMBL" id="BGPR01076278">
    <property type="protein sequence ID" value="GBL60311.1"/>
    <property type="molecule type" value="Genomic_DNA"/>
</dbReference>
<name>A0A4Y1ZPT3_ARAVE</name>
<evidence type="ECO:0000313" key="3">
    <source>
        <dbReference type="Proteomes" id="UP000499080"/>
    </source>
</evidence>
<evidence type="ECO:0000313" key="1">
    <source>
        <dbReference type="EMBL" id="GBL60311.1"/>
    </source>
</evidence>
<accession>A0A4Y1ZPT3</accession>
<organism evidence="2 3">
    <name type="scientific">Araneus ventricosus</name>
    <name type="common">Orbweaver spider</name>
    <name type="synonym">Epeira ventricosa</name>
    <dbReference type="NCBI Taxonomy" id="182803"/>
    <lineage>
        <taxon>Eukaryota</taxon>
        <taxon>Metazoa</taxon>
        <taxon>Ecdysozoa</taxon>
        <taxon>Arthropoda</taxon>
        <taxon>Chelicerata</taxon>
        <taxon>Arachnida</taxon>
        <taxon>Araneae</taxon>
        <taxon>Araneomorphae</taxon>
        <taxon>Entelegynae</taxon>
        <taxon>Araneoidea</taxon>
        <taxon>Araneidae</taxon>
        <taxon>Araneus</taxon>
    </lineage>
</organism>
<dbReference type="AlphaFoldDB" id="A0A4Y1ZPT3"/>
<keyword evidence="3" id="KW-1185">Reference proteome</keyword>
<proteinExistence type="predicted"/>
<dbReference type="EMBL" id="BGPR01076427">
    <property type="protein sequence ID" value="GBL61015.1"/>
    <property type="molecule type" value="Genomic_DNA"/>
</dbReference>
<comment type="caution">
    <text evidence="2">The sequence shown here is derived from an EMBL/GenBank/DDBJ whole genome shotgun (WGS) entry which is preliminary data.</text>
</comment>
<sequence length="59" mass="6800">MLIPQQLRWDFIPSGHDGRPSRAQQIYQCETGFLGCNFRLYISGTTIGTDLRLLLYPLK</sequence>
<gene>
    <name evidence="1" type="ORF">AVEN_212704_1</name>
    <name evidence="2" type="ORF">AVEN_274691_1</name>
</gene>
<protein>
    <submittedName>
        <fullName evidence="2">Uncharacterized protein</fullName>
    </submittedName>
</protein>